<name>A0A4V4HNF9_9ACTN</name>
<keyword evidence="2" id="KW-1185">Reference proteome</keyword>
<dbReference type="Proteomes" id="UP000305792">
    <property type="component" value="Unassembled WGS sequence"/>
</dbReference>
<proteinExistence type="predicted"/>
<dbReference type="RefSeq" id="WP_136531414.1">
    <property type="nucleotide sequence ID" value="NZ_STGX01000016.1"/>
</dbReference>
<dbReference type="AlphaFoldDB" id="A0A4V4HNF9"/>
<dbReference type="EMBL" id="STGX01000016">
    <property type="protein sequence ID" value="THV25966.1"/>
    <property type="molecule type" value="Genomic_DNA"/>
</dbReference>
<dbReference type="OrthoDB" id="1097811at2"/>
<evidence type="ECO:0008006" key="3">
    <source>
        <dbReference type="Google" id="ProtNLM"/>
    </source>
</evidence>
<sequence length="76" mass="8733">MQQAEIDGRQPVFVGGEAHWLRAEAMRRLGRDRTTLWRWAKAGKITQRSYLGRACYPVGEVLDLEVSEKKEQAHGH</sequence>
<reference evidence="1 2" key="1">
    <citation type="journal article" date="2018" name="Int. J. Syst. Evol. Microbiol.">
        <title>Glycomyces paridis sp. nov., isolated from the medicinal plant Paris polyphylla.</title>
        <authorList>
            <person name="Fang X.M."/>
            <person name="Bai J.L."/>
            <person name="Su J."/>
            <person name="Zhao L.L."/>
            <person name="Liu H.Y."/>
            <person name="Ma B.P."/>
            <person name="Zhang Y.Q."/>
            <person name="Yu L.Y."/>
        </authorList>
    </citation>
    <scope>NUCLEOTIDE SEQUENCE [LARGE SCALE GENOMIC DNA]</scope>
    <source>
        <strain evidence="1 2">CPCC 204357</strain>
    </source>
</reference>
<evidence type="ECO:0000313" key="1">
    <source>
        <dbReference type="EMBL" id="THV25966.1"/>
    </source>
</evidence>
<evidence type="ECO:0000313" key="2">
    <source>
        <dbReference type="Proteomes" id="UP000305792"/>
    </source>
</evidence>
<protein>
    <recommendedName>
        <fullName evidence="3">Helix-turn-helix domain-containing protein</fullName>
    </recommendedName>
</protein>
<organism evidence="1 2">
    <name type="scientific">Glycomyces paridis</name>
    <dbReference type="NCBI Taxonomy" id="2126555"/>
    <lineage>
        <taxon>Bacteria</taxon>
        <taxon>Bacillati</taxon>
        <taxon>Actinomycetota</taxon>
        <taxon>Actinomycetes</taxon>
        <taxon>Glycomycetales</taxon>
        <taxon>Glycomycetaceae</taxon>
        <taxon>Glycomyces</taxon>
    </lineage>
</organism>
<gene>
    <name evidence="1" type="ORF">E9998_19730</name>
</gene>
<accession>A0A4V4HNF9</accession>
<comment type="caution">
    <text evidence="1">The sequence shown here is derived from an EMBL/GenBank/DDBJ whole genome shotgun (WGS) entry which is preliminary data.</text>
</comment>